<dbReference type="SMART" id="SM00368">
    <property type="entry name" value="LRR_RI"/>
    <property type="match status" value="6"/>
</dbReference>
<organism evidence="5 6">
    <name type="scientific">Uncinula necator</name>
    <name type="common">Grape powdery mildew</name>
    <dbReference type="NCBI Taxonomy" id="52586"/>
    <lineage>
        <taxon>Eukaryota</taxon>
        <taxon>Fungi</taxon>
        <taxon>Dikarya</taxon>
        <taxon>Ascomycota</taxon>
        <taxon>Pezizomycotina</taxon>
        <taxon>Leotiomycetes</taxon>
        <taxon>Erysiphales</taxon>
        <taxon>Erysiphaceae</taxon>
        <taxon>Erysiphe</taxon>
    </lineage>
</organism>
<keyword evidence="1" id="KW-0343">GTPase activation</keyword>
<dbReference type="GO" id="GO:0031509">
    <property type="term" value="P:subtelomeric heterochromatin formation"/>
    <property type="evidence" value="ECO:0007669"/>
    <property type="project" value="EnsemblFungi"/>
</dbReference>
<dbReference type="GO" id="GO:0034399">
    <property type="term" value="C:nuclear periphery"/>
    <property type="evidence" value="ECO:0007669"/>
    <property type="project" value="EnsemblFungi"/>
</dbReference>
<dbReference type="OMA" id="NGSMEAW"/>
<dbReference type="GO" id="GO:0000054">
    <property type="term" value="P:ribosomal subunit export from nucleus"/>
    <property type="evidence" value="ECO:0007669"/>
    <property type="project" value="EnsemblFungi"/>
</dbReference>
<dbReference type="GO" id="GO:0006409">
    <property type="term" value="P:tRNA export from nucleus"/>
    <property type="evidence" value="ECO:0007669"/>
    <property type="project" value="EnsemblFungi"/>
</dbReference>
<dbReference type="AlphaFoldDB" id="A0A0B1P5U7"/>
<dbReference type="GO" id="GO:0006606">
    <property type="term" value="P:protein import into nucleus"/>
    <property type="evidence" value="ECO:0007669"/>
    <property type="project" value="EnsemblFungi"/>
</dbReference>
<evidence type="ECO:0000313" key="5">
    <source>
        <dbReference type="EMBL" id="KHJ32700.1"/>
    </source>
</evidence>
<evidence type="ECO:0000256" key="4">
    <source>
        <dbReference type="SAM" id="MobiDB-lite"/>
    </source>
</evidence>
<dbReference type="GO" id="GO:0006611">
    <property type="term" value="P:protein export from nucleus"/>
    <property type="evidence" value="ECO:0007669"/>
    <property type="project" value="EnsemblFungi"/>
</dbReference>
<evidence type="ECO:0000256" key="3">
    <source>
        <dbReference type="ARBA" id="ARBA00022737"/>
    </source>
</evidence>
<dbReference type="CDD" id="cd00116">
    <property type="entry name" value="LRR_RI"/>
    <property type="match status" value="1"/>
</dbReference>
<keyword evidence="2" id="KW-0433">Leucine-rich repeat</keyword>
<dbReference type="Proteomes" id="UP000030854">
    <property type="component" value="Unassembled WGS sequence"/>
</dbReference>
<dbReference type="GO" id="GO:0006404">
    <property type="term" value="P:RNA import into nucleus"/>
    <property type="evidence" value="ECO:0007669"/>
    <property type="project" value="EnsemblFungi"/>
</dbReference>
<dbReference type="GO" id="GO:0005096">
    <property type="term" value="F:GTPase activator activity"/>
    <property type="evidence" value="ECO:0007669"/>
    <property type="project" value="UniProtKB-KW"/>
</dbReference>
<dbReference type="HOGENOM" id="CLU_028747_3_0_1"/>
<dbReference type="InterPro" id="IPR032675">
    <property type="entry name" value="LRR_dom_sf"/>
</dbReference>
<dbReference type="GO" id="GO:0048471">
    <property type="term" value="C:perinuclear region of cytoplasm"/>
    <property type="evidence" value="ECO:0007669"/>
    <property type="project" value="TreeGrafter"/>
</dbReference>
<keyword evidence="3" id="KW-0677">Repeat</keyword>
<comment type="caution">
    <text evidence="5">The sequence shown here is derived from an EMBL/GenBank/DDBJ whole genome shotgun (WGS) entry which is preliminary data.</text>
</comment>
<dbReference type="Gene3D" id="3.80.10.10">
    <property type="entry name" value="Ribonuclease Inhibitor"/>
    <property type="match status" value="1"/>
</dbReference>
<sequence length="424" mass="47062">MTNSITESKIFSLEGKGLKLDSSVDIEKHVAPLRQMDDVEEIRLQGNTLGVEACRVLGEIIRTKKSLQVANFADIFTGRLLSEIPKAVTYLLQALLSLPNLHEINLNDNAFGLNTSVPLIDFLSSHVPLQHLILNNNGLGPESGIKVAEALVKLHARKVEARKAGIKVPDLETIICGRNRLESASMMAWAKVYSLHTKVKKVKMVQNGIRSLGIYVLLNDGLKYAKEIRVLDLEDNTFLNKGSSALANVVPCWTELQELGIGDCMLGTKGNSLLVEALEKKKNQKLEVLHLQYNQLNSMVFEKLVTVVRDSLPCLRKVEIEGNKFKSKNVNVEILKQLLLARKEKFVGISASDDDWGLDPLESDESDDDDESDESGIDESDLDDDEIKERLLEMAKEAMGAPTVQLKVIDKVDEVKNKLATVEI</sequence>
<dbReference type="SUPFAM" id="SSF52047">
    <property type="entry name" value="RNI-like"/>
    <property type="match status" value="1"/>
</dbReference>
<dbReference type="InterPro" id="IPR027038">
    <property type="entry name" value="RanGap"/>
</dbReference>
<dbReference type="GO" id="GO:0031267">
    <property type="term" value="F:small GTPase binding"/>
    <property type="evidence" value="ECO:0007669"/>
    <property type="project" value="EnsemblFungi"/>
</dbReference>
<reference evidence="5 6" key="1">
    <citation type="journal article" date="2014" name="BMC Genomics">
        <title>Adaptive genomic structural variation in the grape powdery mildew pathogen, Erysiphe necator.</title>
        <authorList>
            <person name="Jones L."/>
            <person name="Riaz S."/>
            <person name="Morales-Cruz A."/>
            <person name="Amrine K.C."/>
            <person name="McGuire B."/>
            <person name="Gubler W.D."/>
            <person name="Walker M.A."/>
            <person name="Cantu D."/>
        </authorList>
    </citation>
    <scope>NUCLEOTIDE SEQUENCE [LARGE SCALE GENOMIC DNA]</scope>
    <source>
        <strain evidence="6">c</strain>
    </source>
</reference>
<evidence type="ECO:0000256" key="2">
    <source>
        <dbReference type="ARBA" id="ARBA00022614"/>
    </source>
</evidence>
<dbReference type="GO" id="GO:0005829">
    <property type="term" value="C:cytosol"/>
    <property type="evidence" value="ECO:0007669"/>
    <property type="project" value="EnsemblFungi"/>
</dbReference>
<keyword evidence="6" id="KW-1185">Reference proteome</keyword>
<name>A0A0B1P5U7_UNCNE</name>
<dbReference type="STRING" id="52586.A0A0B1P5U7"/>
<dbReference type="GO" id="GO:0000781">
    <property type="term" value="C:chromosome, telomeric region"/>
    <property type="evidence" value="ECO:0007669"/>
    <property type="project" value="GOC"/>
</dbReference>
<gene>
    <name evidence="5" type="ORF">EV44_g4939</name>
</gene>
<proteinExistence type="predicted"/>
<dbReference type="PANTHER" id="PTHR24113:SF12">
    <property type="entry name" value="RAN GTPASE-ACTIVATING PROTEIN 1"/>
    <property type="match status" value="1"/>
</dbReference>
<protein>
    <submittedName>
        <fullName evidence="5">Putative rni-like protein</fullName>
    </submittedName>
</protein>
<evidence type="ECO:0000313" key="6">
    <source>
        <dbReference type="Proteomes" id="UP000030854"/>
    </source>
</evidence>
<dbReference type="PANTHER" id="PTHR24113">
    <property type="entry name" value="RAN GTPASE-ACTIVATING PROTEIN 1"/>
    <property type="match status" value="1"/>
</dbReference>
<feature type="region of interest" description="Disordered" evidence="4">
    <location>
        <begin position="357"/>
        <end position="385"/>
    </location>
</feature>
<evidence type="ECO:0000256" key="1">
    <source>
        <dbReference type="ARBA" id="ARBA00022468"/>
    </source>
</evidence>
<dbReference type="EMBL" id="JNVN01001877">
    <property type="protein sequence ID" value="KHJ32700.1"/>
    <property type="molecule type" value="Genomic_DNA"/>
</dbReference>
<accession>A0A0B1P5U7</accession>